<gene>
    <name evidence="5" type="ORF">MICPUN_108467</name>
</gene>
<feature type="region of interest" description="Disordered" evidence="3">
    <location>
        <begin position="1"/>
        <end position="47"/>
    </location>
</feature>
<keyword evidence="2" id="KW-0378">Hydrolase</keyword>
<feature type="region of interest" description="Disordered" evidence="3">
    <location>
        <begin position="114"/>
        <end position="140"/>
    </location>
</feature>
<reference evidence="5 6" key="1">
    <citation type="journal article" date="2009" name="Science">
        <title>Green evolution and dynamic adaptations revealed by genomes of the marine picoeukaryotes Micromonas.</title>
        <authorList>
            <person name="Worden A.Z."/>
            <person name="Lee J.H."/>
            <person name="Mock T."/>
            <person name="Rouze P."/>
            <person name="Simmons M.P."/>
            <person name="Aerts A.L."/>
            <person name="Allen A.E."/>
            <person name="Cuvelier M.L."/>
            <person name="Derelle E."/>
            <person name="Everett M.V."/>
            <person name="Foulon E."/>
            <person name="Grimwood J."/>
            <person name="Gundlach H."/>
            <person name="Henrissat B."/>
            <person name="Napoli C."/>
            <person name="McDonald S.M."/>
            <person name="Parker M.S."/>
            <person name="Rombauts S."/>
            <person name="Salamov A."/>
            <person name="Von Dassow P."/>
            <person name="Badger J.H."/>
            <person name="Coutinho P.M."/>
            <person name="Demir E."/>
            <person name="Dubchak I."/>
            <person name="Gentemann C."/>
            <person name="Eikrem W."/>
            <person name="Gready J.E."/>
            <person name="John U."/>
            <person name="Lanier W."/>
            <person name="Lindquist E.A."/>
            <person name="Lucas S."/>
            <person name="Mayer K.F."/>
            <person name="Moreau H."/>
            <person name="Not F."/>
            <person name="Otillar R."/>
            <person name="Panaud O."/>
            <person name="Pangilinan J."/>
            <person name="Paulsen I."/>
            <person name="Piegu B."/>
            <person name="Poliakov A."/>
            <person name="Robbens S."/>
            <person name="Schmutz J."/>
            <person name="Toulza E."/>
            <person name="Wyss T."/>
            <person name="Zelensky A."/>
            <person name="Zhou K."/>
            <person name="Armbrust E.V."/>
            <person name="Bhattacharya D."/>
            <person name="Goodenough U.W."/>
            <person name="Van de Peer Y."/>
            <person name="Grigoriev I.V."/>
        </authorList>
    </citation>
    <scope>NUCLEOTIDE SEQUENCE [LARGE SCALE GENOMIC DNA]</scope>
    <source>
        <strain evidence="6">RCC299 / NOUM17</strain>
    </source>
</reference>
<accession>C1E8M6</accession>
<dbReference type="InterPro" id="IPR052398">
    <property type="entry name" value="Ubiquitin_hydrolase_53/54"/>
</dbReference>
<dbReference type="InterPro" id="IPR001394">
    <property type="entry name" value="Peptidase_C19_UCH"/>
</dbReference>
<keyword evidence="1" id="KW-0833">Ubl conjugation pathway</keyword>
<dbReference type="Proteomes" id="UP000002009">
    <property type="component" value="Chromosome 6"/>
</dbReference>
<dbReference type="InterPro" id="IPR038765">
    <property type="entry name" value="Papain-like_cys_pep_sf"/>
</dbReference>
<evidence type="ECO:0000259" key="4">
    <source>
        <dbReference type="PROSITE" id="PS50235"/>
    </source>
</evidence>
<evidence type="ECO:0000256" key="1">
    <source>
        <dbReference type="ARBA" id="ARBA00022786"/>
    </source>
</evidence>
<organism evidence="5 6">
    <name type="scientific">Micromonas commoda (strain RCC299 / NOUM17 / CCMP2709)</name>
    <name type="common">Picoplanktonic green alga</name>
    <dbReference type="NCBI Taxonomy" id="296587"/>
    <lineage>
        <taxon>Eukaryota</taxon>
        <taxon>Viridiplantae</taxon>
        <taxon>Chlorophyta</taxon>
        <taxon>Mamiellophyceae</taxon>
        <taxon>Mamiellales</taxon>
        <taxon>Mamiellaceae</taxon>
        <taxon>Micromonas</taxon>
    </lineage>
</organism>
<dbReference type="KEGG" id="mis:MICPUN_108467"/>
<dbReference type="PANTHER" id="PTHR22975:SF9">
    <property type="entry name" value="ECHINUS SPLICE FORM 3"/>
    <property type="match status" value="1"/>
</dbReference>
<dbReference type="Pfam" id="PF00443">
    <property type="entry name" value="UCH"/>
    <property type="match status" value="1"/>
</dbReference>
<feature type="region of interest" description="Disordered" evidence="3">
    <location>
        <begin position="77"/>
        <end position="96"/>
    </location>
</feature>
<evidence type="ECO:0000313" key="6">
    <source>
        <dbReference type="Proteomes" id="UP000002009"/>
    </source>
</evidence>
<dbReference type="eggNOG" id="KOG1887">
    <property type="taxonomic scope" value="Eukaryota"/>
</dbReference>
<dbReference type="OrthoDB" id="1546519at2759"/>
<evidence type="ECO:0000313" key="5">
    <source>
        <dbReference type="EMBL" id="ACO64180.1"/>
    </source>
</evidence>
<dbReference type="Gene3D" id="3.90.70.10">
    <property type="entry name" value="Cysteine proteinases"/>
    <property type="match status" value="1"/>
</dbReference>
<dbReference type="AlphaFoldDB" id="C1E8M6"/>
<protein>
    <recommendedName>
        <fullName evidence="4">USP domain-containing protein</fullName>
    </recommendedName>
</protein>
<dbReference type="InterPro" id="IPR028889">
    <property type="entry name" value="USP"/>
</dbReference>
<dbReference type="EMBL" id="CP001327">
    <property type="protein sequence ID" value="ACO64180.1"/>
    <property type="molecule type" value="Genomic_DNA"/>
</dbReference>
<name>C1E8M6_MICCC</name>
<keyword evidence="6" id="KW-1185">Reference proteome</keyword>
<dbReference type="CDD" id="cd02257">
    <property type="entry name" value="Peptidase_C19"/>
    <property type="match status" value="1"/>
</dbReference>
<dbReference type="SUPFAM" id="SSF54001">
    <property type="entry name" value="Cysteine proteinases"/>
    <property type="match status" value="1"/>
</dbReference>
<dbReference type="GO" id="GO:0016579">
    <property type="term" value="P:protein deubiquitination"/>
    <property type="evidence" value="ECO:0007669"/>
    <property type="project" value="InterPro"/>
</dbReference>
<dbReference type="OMA" id="HTHICDP"/>
<dbReference type="RefSeq" id="XP_002502922.1">
    <property type="nucleotide sequence ID" value="XM_002502876.1"/>
</dbReference>
<evidence type="ECO:0000256" key="2">
    <source>
        <dbReference type="ARBA" id="ARBA00022801"/>
    </source>
</evidence>
<dbReference type="InParanoid" id="C1E8M6"/>
<feature type="domain" description="USP" evidence="4">
    <location>
        <begin position="46"/>
        <end position="432"/>
    </location>
</feature>
<evidence type="ECO:0000256" key="3">
    <source>
        <dbReference type="SAM" id="MobiDB-lite"/>
    </source>
</evidence>
<sequence length="438" mass="46903">MQAALEASVRETRKERPKRGYARALSGEALDGLAPDSPQRAEGPGAGLRNLEGEYNCFLNVVIQSLWHLPPFSRAVQDSAKGGGAWRGNGRGDEDPDAEVAAALRDVFRAMDQSNGSVRAMDQSDGSVADSGDSNGAPHADIGAVQNAVAPTALRKALAVLTQGRGSLFGENEMADASEALQAIFHSVHRALRPAPGTKHARPLSAAASSRSGGMFLDQESGYCSVVHRCFGVDVEESMTCSRCAVRSRTLRYTKFLHLVPAAALNLAMAYADGVDSMESAMRHIDGSDAKPCDVDAGGCGAMNGIEHALAADGVQRKSPAIFCVALAWESASATSDQVAETLANVQTTLNLAEVYERAPRDAGTYHLRCAMCYYGEHYAAFAVTDAGRFDGHERWMLFDDHRSKEVGEWEEVARVCAAGRMQPCVLFYQRENATVEV</sequence>
<dbReference type="GO" id="GO:0004843">
    <property type="term" value="F:cysteine-type deubiquitinase activity"/>
    <property type="evidence" value="ECO:0007669"/>
    <property type="project" value="InterPro"/>
</dbReference>
<dbReference type="PROSITE" id="PS50235">
    <property type="entry name" value="USP_3"/>
    <property type="match status" value="1"/>
</dbReference>
<dbReference type="PANTHER" id="PTHR22975">
    <property type="entry name" value="UBIQUITIN SPECIFIC PROTEINASE"/>
    <property type="match status" value="1"/>
</dbReference>
<dbReference type="GeneID" id="8244210"/>
<proteinExistence type="predicted"/>